<reference evidence="2 3" key="1">
    <citation type="submission" date="2017-09" db="EMBL/GenBank/DDBJ databases">
        <title>Depth-based differentiation of microbial function through sediment-hosted aquifers and enrichment of novel symbionts in the deep terrestrial subsurface.</title>
        <authorList>
            <person name="Probst A.J."/>
            <person name="Ladd B."/>
            <person name="Jarett J.K."/>
            <person name="Geller-Mcgrath D.E."/>
            <person name="Sieber C.M."/>
            <person name="Emerson J.B."/>
            <person name="Anantharaman K."/>
            <person name="Thomas B.C."/>
            <person name="Malmstrom R."/>
            <person name="Stieglmeier M."/>
            <person name="Klingl A."/>
            <person name="Woyke T."/>
            <person name="Ryan C.M."/>
            <person name="Banfield J.F."/>
        </authorList>
    </citation>
    <scope>NUCLEOTIDE SEQUENCE [LARGE SCALE GENOMIC DNA]</scope>
    <source>
        <strain evidence="2">CG18_big_fil_WC_8_21_14_2_50_37_10</strain>
    </source>
</reference>
<sequence length="302" mass="33558">MENRTASFHMAYDGPALATHEMNVKDFAPTLLAIGELLEDSNYILNGEQIKILVNIRAAHPGSIDVILSVVQTLINQAVSLFNRPDINTVINAKELLALIGIGGGSGVIGLIRWIRGRKIKSIVKVDTGSFKMELEDGEARVISNQEVKLFGFLKIRKNIEAVVRTPLTKEGIEKVVFASDGSRSEINREEAEYFAAPPIEEEEIGETETETHLQIANISFQEGGKWKFSDGNVTFFADILDIDFLEKVKKNEAVFAKDDIFKVKLRCRQFLIDGGIKAEYAVLKVIEHRSAAVQIKLPFQG</sequence>
<evidence type="ECO:0000313" key="3">
    <source>
        <dbReference type="Proteomes" id="UP000230778"/>
    </source>
</evidence>
<keyword evidence="1" id="KW-1133">Transmembrane helix</keyword>
<keyword evidence="1" id="KW-0812">Transmembrane</keyword>
<protein>
    <submittedName>
        <fullName evidence="2">Uncharacterized protein</fullName>
    </submittedName>
</protein>
<keyword evidence="1" id="KW-0472">Membrane</keyword>
<dbReference type="EMBL" id="PCUC01000011">
    <property type="protein sequence ID" value="PIQ07457.1"/>
    <property type="molecule type" value="Genomic_DNA"/>
</dbReference>
<dbReference type="AlphaFoldDB" id="A0A2H0FL80"/>
<evidence type="ECO:0000313" key="2">
    <source>
        <dbReference type="EMBL" id="PIQ07457.1"/>
    </source>
</evidence>
<dbReference type="Proteomes" id="UP000230778">
    <property type="component" value="Unassembled WGS sequence"/>
</dbReference>
<comment type="caution">
    <text evidence="2">The sequence shown here is derived from an EMBL/GenBank/DDBJ whole genome shotgun (WGS) entry which is preliminary data.</text>
</comment>
<proteinExistence type="predicted"/>
<gene>
    <name evidence="2" type="ORF">COW72_00215</name>
</gene>
<evidence type="ECO:0000256" key="1">
    <source>
        <dbReference type="SAM" id="Phobius"/>
    </source>
</evidence>
<organism evidence="2 3">
    <name type="scientific">Candidatus Nealsonbacteria bacterium CG18_big_fil_WC_8_21_14_2_50_37_10</name>
    <dbReference type="NCBI Taxonomy" id="1974717"/>
    <lineage>
        <taxon>Bacteria</taxon>
        <taxon>Candidatus Nealsoniibacteriota</taxon>
    </lineage>
</organism>
<accession>A0A2H0FL80</accession>
<name>A0A2H0FL80_9BACT</name>
<feature type="transmembrane region" description="Helical" evidence="1">
    <location>
        <begin position="96"/>
        <end position="115"/>
    </location>
</feature>